<feature type="non-terminal residue" evidence="1">
    <location>
        <position position="1"/>
    </location>
</feature>
<gene>
    <name evidence="1" type="ORF">LY79DRAFT_557921</name>
</gene>
<evidence type="ECO:0000313" key="2">
    <source>
        <dbReference type="Proteomes" id="UP001230504"/>
    </source>
</evidence>
<sequence length="95" mass="10832">MHELYAYFVSKHAVMPMHSNEIETKTIQSMTKAIISSHCSTRATHDIRHTGSIQPLRQVCLIHRQPSLHPSVTKPRVPVKIMHPLWGDTSTRRGP</sequence>
<dbReference type="EMBL" id="JAHLJV010000042">
    <property type="protein sequence ID" value="KAK1585619.1"/>
    <property type="molecule type" value="Genomic_DNA"/>
</dbReference>
<evidence type="ECO:0000313" key="1">
    <source>
        <dbReference type="EMBL" id="KAK1585619.1"/>
    </source>
</evidence>
<organism evidence="1 2">
    <name type="scientific">Colletotrichum navitas</name>
    <dbReference type="NCBI Taxonomy" id="681940"/>
    <lineage>
        <taxon>Eukaryota</taxon>
        <taxon>Fungi</taxon>
        <taxon>Dikarya</taxon>
        <taxon>Ascomycota</taxon>
        <taxon>Pezizomycotina</taxon>
        <taxon>Sordariomycetes</taxon>
        <taxon>Hypocreomycetidae</taxon>
        <taxon>Glomerellales</taxon>
        <taxon>Glomerellaceae</taxon>
        <taxon>Colletotrichum</taxon>
        <taxon>Colletotrichum graminicola species complex</taxon>
    </lineage>
</organism>
<accession>A0AAD8PVR8</accession>
<keyword evidence="2" id="KW-1185">Reference proteome</keyword>
<proteinExistence type="predicted"/>
<dbReference type="Proteomes" id="UP001230504">
    <property type="component" value="Unassembled WGS sequence"/>
</dbReference>
<reference evidence="1" key="1">
    <citation type="submission" date="2021-06" db="EMBL/GenBank/DDBJ databases">
        <title>Comparative genomics, transcriptomics and evolutionary studies reveal genomic signatures of adaptation to plant cell wall in hemibiotrophic fungi.</title>
        <authorList>
            <consortium name="DOE Joint Genome Institute"/>
            <person name="Baroncelli R."/>
            <person name="Diaz J.F."/>
            <person name="Benocci T."/>
            <person name="Peng M."/>
            <person name="Battaglia E."/>
            <person name="Haridas S."/>
            <person name="Andreopoulos W."/>
            <person name="Labutti K."/>
            <person name="Pangilinan J."/>
            <person name="Floch G.L."/>
            <person name="Makela M.R."/>
            <person name="Henrissat B."/>
            <person name="Grigoriev I.V."/>
            <person name="Crouch J.A."/>
            <person name="De Vries R.P."/>
            <person name="Sukno S.A."/>
            <person name="Thon M.R."/>
        </authorList>
    </citation>
    <scope>NUCLEOTIDE SEQUENCE</scope>
    <source>
        <strain evidence="1">CBS 125086</strain>
    </source>
</reference>
<comment type="caution">
    <text evidence="1">The sequence shown here is derived from an EMBL/GenBank/DDBJ whole genome shotgun (WGS) entry which is preliminary data.</text>
</comment>
<dbReference type="GeneID" id="85442378"/>
<protein>
    <submittedName>
        <fullName evidence="1">Uncharacterized protein</fullName>
    </submittedName>
</protein>
<dbReference type="AlphaFoldDB" id="A0AAD8PVR8"/>
<dbReference type="RefSeq" id="XP_060412636.1">
    <property type="nucleotide sequence ID" value="XM_060558138.1"/>
</dbReference>
<name>A0AAD8PVR8_9PEZI</name>